<comment type="caution">
    <text evidence="2">The sequence shown here is derived from an EMBL/GenBank/DDBJ whole genome shotgun (WGS) entry which is preliminary data.</text>
</comment>
<sequence>MGSESDQSDSEVDKNLYKYILNFLASWSFACNGLKIWILIIITTNIDIKVCSMESSRAKGTGHMPDH</sequence>
<proteinExistence type="predicted"/>
<dbReference type="Proteomes" id="UP000215335">
    <property type="component" value="Unassembled WGS sequence"/>
</dbReference>
<evidence type="ECO:0000313" key="2">
    <source>
        <dbReference type="EMBL" id="OXU17528.1"/>
    </source>
</evidence>
<keyword evidence="1" id="KW-0812">Transmembrane</keyword>
<reference evidence="2 3" key="1">
    <citation type="journal article" date="2017" name="Curr. Biol.">
        <title>The Evolution of Venom by Co-option of Single-Copy Genes.</title>
        <authorList>
            <person name="Martinson E.O."/>
            <person name="Mrinalini"/>
            <person name="Kelkar Y.D."/>
            <person name="Chang C.H."/>
            <person name="Werren J.H."/>
        </authorList>
    </citation>
    <scope>NUCLEOTIDE SEQUENCE [LARGE SCALE GENOMIC DNA]</scope>
    <source>
        <strain evidence="2 3">Alberta</strain>
        <tissue evidence="2">Whole body</tissue>
    </source>
</reference>
<feature type="transmembrane region" description="Helical" evidence="1">
    <location>
        <begin position="20"/>
        <end position="43"/>
    </location>
</feature>
<keyword evidence="1" id="KW-1133">Transmembrane helix</keyword>
<evidence type="ECO:0000313" key="3">
    <source>
        <dbReference type="Proteomes" id="UP000215335"/>
    </source>
</evidence>
<protein>
    <submittedName>
        <fullName evidence="2">Uncharacterized protein</fullName>
    </submittedName>
</protein>
<dbReference type="AlphaFoldDB" id="A0A232EGR0"/>
<keyword evidence="3" id="KW-1185">Reference proteome</keyword>
<accession>A0A232EGR0</accession>
<name>A0A232EGR0_9HYME</name>
<organism evidence="2 3">
    <name type="scientific">Trichomalopsis sarcophagae</name>
    <dbReference type="NCBI Taxonomy" id="543379"/>
    <lineage>
        <taxon>Eukaryota</taxon>
        <taxon>Metazoa</taxon>
        <taxon>Ecdysozoa</taxon>
        <taxon>Arthropoda</taxon>
        <taxon>Hexapoda</taxon>
        <taxon>Insecta</taxon>
        <taxon>Pterygota</taxon>
        <taxon>Neoptera</taxon>
        <taxon>Endopterygota</taxon>
        <taxon>Hymenoptera</taxon>
        <taxon>Apocrita</taxon>
        <taxon>Proctotrupomorpha</taxon>
        <taxon>Chalcidoidea</taxon>
        <taxon>Pteromalidae</taxon>
        <taxon>Pteromalinae</taxon>
        <taxon>Trichomalopsis</taxon>
    </lineage>
</organism>
<gene>
    <name evidence="2" type="ORF">TSAR_006569</name>
</gene>
<keyword evidence="1" id="KW-0472">Membrane</keyword>
<dbReference type="EMBL" id="NNAY01004705">
    <property type="protein sequence ID" value="OXU17528.1"/>
    <property type="molecule type" value="Genomic_DNA"/>
</dbReference>
<evidence type="ECO:0000256" key="1">
    <source>
        <dbReference type="SAM" id="Phobius"/>
    </source>
</evidence>